<protein>
    <submittedName>
        <fullName evidence="2">Uncharacterized protein</fullName>
    </submittedName>
</protein>
<comment type="caution">
    <text evidence="2">The sequence shown here is derived from an EMBL/GenBank/DDBJ whole genome shotgun (WGS) entry which is preliminary data.</text>
</comment>
<proteinExistence type="predicted"/>
<evidence type="ECO:0000313" key="2">
    <source>
        <dbReference type="EMBL" id="GLI93673.1"/>
    </source>
</evidence>
<reference evidence="2" key="1">
    <citation type="journal article" date="2023" name="Int. J. Syst. Evol. Microbiol.">
        <title>Methylocystis iwaonis sp. nov., a type II methane-oxidizing bacterium from surface soil of a rice paddy field in Japan, and emended description of the genus Methylocystis (ex Whittenbury et al. 1970) Bowman et al. 1993.</title>
        <authorList>
            <person name="Kaise H."/>
            <person name="Sawadogo J.B."/>
            <person name="Alam M.S."/>
            <person name="Ueno C."/>
            <person name="Dianou D."/>
            <person name="Shinjo R."/>
            <person name="Asakawa S."/>
        </authorList>
    </citation>
    <scope>NUCLEOTIDE SEQUENCE</scope>
    <source>
        <strain evidence="2">LMG27198</strain>
    </source>
</reference>
<name>A0A9W6GV42_9HYPH</name>
<dbReference type="RefSeq" id="WP_281803627.1">
    <property type="nucleotide sequence ID" value="NZ_BSEC01000001.1"/>
</dbReference>
<sequence length="299" mass="32848">MARIRSVHPKIFTNGRFATLSIKARLLFFGLLTECWDDGVFEWEPIQLRMRLFPADKPRDVDVACLLAELQTAGFVMQWERDGVSLGAVRNFCADQRPVKPNSSGAIPQDVRLYVAFNRENKRENDQVRNQFKTGSEPVANQFETSSKPVSTGKGIGIGKGDTLRAGARESVSPGSRVQAPDLDNSGDDLPERVVAAWNAMAAETGLSKAERLTDPRRTRILARGKELVRLYGAPDPLAGFQGLFAKVAASPFLRGEASQWRASLDWVLQPANMTKILEGNYEQSSKPSGASVARMAAI</sequence>
<keyword evidence="3" id="KW-1185">Reference proteome</keyword>
<accession>A0A9W6GV42</accession>
<dbReference type="AlphaFoldDB" id="A0A9W6GV42"/>
<feature type="region of interest" description="Disordered" evidence="1">
    <location>
        <begin position="143"/>
        <end position="188"/>
    </location>
</feature>
<evidence type="ECO:0000256" key="1">
    <source>
        <dbReference type="SAM" id="MobiDB-lite"/>
    </source>
</evidence>
<evidence type="ECO:0000313" key="3">
    <source>
        <dbReference type="Proteomes" id="UP001144323"/>
    </source>
</evidence>
<gene>
    <name evidence="2" type="ORF">LMG27198_26650</name>
</gene>
<dbReference type="EMBL" id="BSEC01000001">
    <property type="protein sequence ID" value="GLI93673.1"/>
    <property type="molecule type" value="Genomic_DNA"/>
</dbReference>
<organism evidence="2 3">
    <name type="scientific">Methylocystis echinoides</name>
    <dbReference type="NCBI Taxonomy" id="29468"/>
    <lineage>
        <taxon>Bacteria</taxon>
        <taxon>Pseudomonadati</taxon>
        <taxon>Pseudomonadota</taxon>
        <taxon>Alphaproteobacteria</taxon>
        <taxon>Hyphomicrobiales</taxon>
        <taxon>Methylocystaceae</taxon>
        <taxon>Methylocystis</taxon>
    </lineage>
</organism>
<dbReference type="Proteomes" id="UP001144323">
    <property type="component" value="Unassembled WGS sequence"/>
</dbReference>